<proteinExistence type="inferred from homology"/>
<organism evidence="9 10">
    <name type="scientific">candidate division KSB3 bacterium</name>
    <dbReference type="NCBI Taxonomy" id="2044937"/>
    <lineage>
        <taxon>Bacteria</taxon>
        <taxon>candidate division KSB3</taxon>
    </lineage>
</organism>
<dbReference type="GO" id="GO:0005829">
    <property type="term" value="C:cytosol"/>
    <property type="evidence" value="ECO:0007669"/>
    <property type="project" value="TreeGrafter"/>
</dbReference>
<keyword evidence="4 6" id="KW-0238">DNA-binding</keyword>
<dbReference type="AlphaFoldDB" id="A0A2G6E964"/>
<name>A0A2G6E964_9BACT</name>
<protein>
    <recommendedName>
        <fullName evidence="6">Probable transcriptional regulatory protein CSB45_03350</fullName>
    </recommendedName>
</protein>
<dbReference type="GO" id="GO:0003677">
    <property type="term" value="F:DNA binding"/>
    <property type="evidence" value="ECO:0007669"/>
    <property type="project" value="UniProtKB-UniRule"/>
</dbReference>
<dbReference type="NCBIfam" id="TIGR01033">
    <property type="entry name" value="YebC/PmpR family DNA-binding transcriptional regulator"/>
    <property type="match status" value="1"/>
</dbReference>
<dbReference type="Proteomes" id="UP000229740">
    <property type="component" value="Unassembled WGS sequence"/>
</dbReference>
<evidence type="ECO:0000256" key="4">
    <source>
        <dbReference type="ARBA" id="ARBA00023125"/>
    </source>
</evidence>
<dbReference type="PANTHER" id="PTHR12532:SF6">
    <property type="entry name" value="TRANSCRIPTIONAL REGULATORY PROTEIN YEBC-RELATED"/>
    <property type="match status" value="1"/>
</dbReference>
<evidence type="ECO:0000256" key="5">
    <source>
        <dbReference type="ARBA" id="ARBA00023163"/>
    </source>
</evidence>
<feature type="domain" description="TACO1/YebC-like second and third" evidence="7">
    <location>
        <begin position="82"/>
        <end position="237"/>
    </location>
</feature>
<dbReference type="InterPro" id="IPR002876">
    <property type="entry name" value="Transcrip_reg_TACO1-like"/>
</dbReference>
<keyword evidence="3 6" id="KW-0805">Transcription regulation</keyword>
<feature type="domain" description="TACO1/YebC-like N-terminal" evidence="8">
    <location>
        <begin position="5"/>
        <end position="76"/>
    </location>
</feature>
<comment type="caution">
    <text evidence="9">The sequence shown here is derived from an EMBL/GenBank/DDBJ whole genome shotgun (WGS) entry which is preliminary data.</text>
</comment>
<dbReference type="NCBIfam" id="NF001030">
    <property type="entry name" value="PRK00110.1"/>
    <property type="match status" value="1"/>
</dbReference>
<gene>
    <name evidence="9" type="ORF">CSB45_03350</name>
</gene>
<dbReference type="Pfam" id="PF01709">
    <property type="entry name" value="Transcrip_reg"/>
    <property type="match status" value="1"/>
</dbReference>
<dbReference type="PANTHER" id="PTHR12532">
    <property type="entry name" value="TRANSLATIONAL ACTIVATOR OF CYTOCHROME C OXIDASE 1"/>
    <property type="match status" value="1"/>
</dbReference>
<dbReference type="InterPro" id="IPR048300">
    <property type="entry name" value="TACO1_YebC-like_2nd/3rd_dom"/>
</dbReference>
<dbReference type="Gene3D" id="3.30.70.980">
    <property type="match status" value="2"/>
</dbReference>
<dbReference type="FunFam" id="1.10.10.200:FF:000002">
    <property type="entry name" value="Probable transcriptional regulatory protein CLM62_37755"/>
    <property type="match status" value="1"/>
</dbReference>
<dbReference type="InterPro" id="IPR026564">
    <property type="entry name" value="Transcrip_reg_TACO1-like_dom3"/>
</dbReference>
<dbReference type="InterPro" id="IPR049083">
    <property type="entry name" value="TACO1_YebC_N"/>
</dbReference>
<dbReference type="InterPro" id="IPR017856">
    <property type="entry name" value="Integrase-like_N"/>
</dbReference>
<comment type="subcellular location">
    <subcellularLocation>
        <location evidence="6">Cytoplasm</location>
    </subcellularLocation>
</comment>
<dbReference type="NCBIfam" id="NF009044">
    <property type="entry name" value="PRK12378.1"/>
    <property type="match status" value="1"/>
</dbReference>
<evidence type="ECO:0000259" key="7">
    <source>
        <dbReference type="Pfam" id="PF01709"/>
    </source>
</evidence>
<dbReference type="GO" id="GO:0006355">
    <property type="term" value="P:regulation of DNA-templated transcription"/>
    <property type="evidence" value="ECO:0007669"/>
    <property type="project" value="UniProtKB-UniRule"/>
</dbReference>
<evidence type="ECO:0000256" key="2">
    <source>
        <dbReference type="ARBA" id="ARBA00022490"/>
    </source>
</evidence>
<evidence type="ECO:0000256" key="3">
    <source>
        <dbReference type="ARBA" id="ARBA00023015"/>
    </source>
</evidence>
<keyword evidence="5 6" id="KW-0804">Transcription</keyword>
<sequence>MSGHSKWHSIRHKKAKVDAQRGKIFTRLIKELTVAARMGGGDPEANARLRTAMATAKAANMPADNIDRAIKKGTGELPGVTYEEITYEGYGPAGVAIMIDTMTDNKNRTVAEIRHIMGKHGGNLGANGCVAWMFNTKGIITIEADAVDEDELMEIALEAGAEDFSIEDGTYQITTDLTAFEDVRSAIEGKDIDMSSAEISRIPENTVELSEKDAPKVLKLMDALENQDDVQNIYANFDISEDILEQLEQ</sequence>
<evidence type="ECO:0000313" key="10">
    <source>
        <dbReference type="Proteomes" id="UP000229740"/>
    </source>
</evidence>
<dbReference type="HAMAP" id="MF_00693">
    <property type="entry name" value="Transcrip_reg_TACO1"/>
    <property type="match status" value="1"/>
</dbReference>
<evidence type="ECO:0000313" key="9">
    <source>
        <dbReference type="EMBL" id="PID58594.1"/>
    </source>
</evidence>
<dbReference type="InterPro" id="IPR029072">
    <property type="entry name" value="YebC-like"/>
</dbReference>
<accession>A0A2G6E964</accession>
<evidence type="ECO:0000259" key="8">
    <source>
        <dbReference type="Pfam" id="PF20772"/>
    </source>
</evidence>
<dbReference type="Pfam" id="PF20772">
    <property type="entry name" value="TACO1_YebC_N"/>
    <property type="match status" value="1"/>
</dbReference>
<keyword evidence="2 6" id="KW-0963">Cytoplasm</keyword>
<evidence type="ECO:0000256" key="1">
    <source>
        <dbReference type="ARBA" id="ARBA00008724"/>
    </source>
</evidence>
<dbReference type="EMBL" id="PDPS01000022">
    <property type="protein sequence ID" value="PID58594.1"/>
    <property type="molecule type" value="Genomic_DNA"/>
</dbReference>
<comment type="similarity">
    <text evidence="1 6">Belongs to the TACO1 family.</text>
</comment>
<dbReference type="FunFam" id="3.30.70.980:FF:000002">
    <property type="entry name" value="Probable transcriptional regulatory protein YebC"/>
    <property type="match status" value="1"/>
</dbReference>
<reference evidence="9 10" key="1">
    <citation type="submission" date="2017-10" db="EMBL/GenBank/DDBJ databases">
        <title>Novel microbial diversity and functional potential in the marine mammal oral microbiome.</title>
        <authorList>
            <person name="Dudek N.K."/>
            <person name="Sun C.L."/>
            <person name="Burstein D."/>
            <person name="Kantor R.S."/>
            <person name="Aliaga Goltsman D.S."/>
            <person name="Bik E.M."/>
            <person name="Thomas B.C."/>
            <person name="Banfield J.F."/>
            <person name="Relman D.A."/>
        </authorList>
    </citation>
    <scope>NUCLEOTIDE SEQUENCE [LARGE SCALE GENOMIC DNA]</scope>
    <source>
        <strain evidence="9">DOLZORAL124_49_17</strain>
    </source>
</reference>
<dbReference type="Gene3D" id="1.10.10.200">
    <property type="match status" value="1"/>
</dbReference>
<evidence type="ECO:0000256" key="6">
    <source>
        <dbReference type="HAMAP-Rule" id="MF_00693"/>
    </source>
</evidence>
<dbReference type="SUPFAM" id="SSF75625">
    <property type="entry name" value="YebC-like"/>
    <property type="match status" value="1"/>
</dbReference>